<dbReference type="PANTHER" id="PTHR24026">
    <property type="entry name" value="FAT ATYPICAL CADHERIN-RELATED"/>
    <property type="match status" value="1"/>
</dbReference>
<dbReference type="SUPFAM" id="SSF69318">
    <property type="entry name" value="Integrin alpha N-terminal domain"/>
    <property type="match status" value="2"/>
</dbReference>
<dbReference type="SUPFAM" id="SSF51120">
    <property type="entry name" value="beta-Roll"/>
    <property type="match status" value="4"/>
</dbReference>
<feature type="domain" description="Cadherin" evidence="4">
    <location>
        <begin position="752"/>
        <end position="845"/>
    </location>
</feature>
<sequence>MAEMVINSSESVTPSFGHSWGVPLTYNGQYGSGWVAFLGGYALQFSGQTSVITDENGNAIGFTVTLDGSFTLFTNGAVAGSGTMPPFTYTSTLSDGDYAQSDGNGGWLLGIHGADVGSLGPFGEFVAALDRIVYNGAAGDDAFDGSYVDTSMLMHGGDGADGLYGAFRHANQLYGEGGNDTLWGQGVDDYLDGGTENDFVFDGDSAGDPTIPTPPQTNFNFDTLIGGEGDDYLISSGGGDLLDGGAGNDRLEASGDRQDDETLIGGGDDDWINGGLGTDTAVFSGLRSQYTISQIDMGFVAYSVVGPDGSDTLIGIEKLRFDDGTFTIDQLITGSPGGDTADAGGIPIGSETRVNTTTASEQIMPTLAALADGGWLVTWASYEQDGSGYGVYQQRYTAAGVADGSEIRVNTTAADSQWEPVVTALADGGWLVTWTSVGQDASSTGVYQQRYTAIGLPNGGETRVNTTTVGDQALSAVTALADGGWLVTWQSLGQDGSSTGVYQQRYTAGGVPNGDETRVNTTTSNHQEQPAVTALADGGWLVIWQSANQDDSGWGIYQQRYTAAGVPDGDETKVNTTTADNQEQPAVTALADGGWLVIWQSANQDDSGWGIYQQRYTAAGLAAGGETRVNTTTADSQYDPAVTALAGGGWLVTWTSIGQDGQGWGVYQQRYTAAGLAAGGETRVNTTTENHQYDAAVTALVDGGWLVTWTSIAQDGSLSGVYQQRYGVNSAPAITSDGGGDSAAVLLDENTTAVTTVVATDPDIGQSLTYTISGGDDAVKFAIDAATGVLSFIAAPDFESPTDGNADNVYDVVVQVSDGQGGVDTQTLGVTVIDVDETPNRAPSFVGDGKFEIAMTVQAGVRILNLLQDGSVEDTGLHLPSDAFSYLASSGDVDGDGDRDILVSGDNGNGRLYLNNGDNTFADSGARFPGQFQSDNALVDIDLDGDLDAVFHNGLGNIDVYRNNGAASFTQVQSIDPGRGPNGFAASRGFVTADFNGDGYSDLYVPLGNTATHSDVPLVLINDGTGHFVEQPQALPSEAAMRPAVGDVDGDGDLDILYGGSAIFSDPVPGDGAVLLNDGNGNFTVGQSSFGAADTSAVELGDVDGDGDIDAMVRSSAGLALWKNDGTGGFQFHHSVKSGAVGAYTMTDFDGDGDLDLTYSAADLVQSMVNDGQGNFTASGTSLPTSGFVFAFLGNDFLNDVNQSPEIAENTTAVTTVAATDPDGDTLVYSIIGGDDAGKFQIDAQTGVLGFIVATDFDNPGDTDANNEYLVEVQASDGKGGIVAQTIRVAVTNRNDNAPVFSSGAAASIAENTIGAAYTAQATDVDNLKALIYTLAGTDAALFDINSATGIVTFKSAPDFESPADAGGDNVYDIVVTVSDGLHATLKNVAISVTNTAGATYSGNASNNIFTGTDEEDTIRGLGGADTLAGLAGNDLIDGGSGNDVLNGGVGKDTLLGGIGGDRLDGGTGDDVLQGGAGNDTYVVGEENDVATELAGEGTDTVEATLAAYVLLANVENLVFRGSGDFHGIGNGLANTITGGGGGDVLDGAGGADRLVGLGGNDNYLVNVANDVVVEATGGGLDTVYATASSYTLAANLEVLRFSGTGSFTGAGNGLANLLCGGDANDDLHGAGGNDELVGGQGSDEVSGGTGDDTFLASLNDGDDFYFGDGGRDSYSLDGQQADARIDLLNGSATSADTGTDQLNSIENAIGGAGNDTIVASTVRNLLSGRDGLDTFVFASIGAAGKATSADVITDFSPGDRIDVSQVDANGTLAGDPAFLFAGEITTVSGGYGQLGRGQVGYRYQTDANGVEYTIIEGNTNANPEADFQISLVGRIQLAAGDFLL</sequence>
<keyword evidence="3" id="KW-1133">Transmembrane helix</keyword>
<reference evidence="5 6" key="1">
    <citation type="submission" date="2019-03" db="EMBL/GenBank/DDBJ databases">
        <title>Genomic Encyclopedia of Type Strains, Phase IV (KMG-V): Genome sequencing to study the core and pangenomes of soil and plant-associated prokaryotes.</title>
        <authorList>
            <person name="Whitman W."/>
        </authorList>
    </citation>
    <scope>NUCLEOTIDE SEQUENCE [LARGE SCALE GENOMIC DNA]</scope>
    <source>
        <strain evidence="5 6">23C40</strain>
    </source>
</reference>
<dbReference type="InterPro" id="IPR013517">
    <property type="entry name" value="FG-GAP"/>
</dbReference>
<dbReference type="RefSeq" id="WP_132075648.1">
    <property type="nucleotide sequence ID" value="NZ_SLVU01000008.1"/>
</dbReference>
<proteinExistence type="predicted"/>
<dbReference type="Pfam" id="PF13517">
    <property type="entry name" value="FG-GAP_3"/>
    <property type="match status" value="3"/>
</dbReference>
<name>A0A4R2BRA9_9HYPH</name>
<dbReference type="SUPFAM" id="SSF49313">
    <property type="entry name" value="Cadherin-like"/>
    <property type="match status" value="2"/>
</dbReference>
<dbReference type="InterPro" id="IPR001343">
    <property type="entry name" value="Hemolysn_Ca-bd"/>
</dbReference>
<dbReference type="InterPro" id="IPR018511">
    <property type="entry name" value="Hemolysin-typ_Ca-bd_CS"/>
</dbReference>
<comment type="caution">
    <text evidence="5">The sequence shown here is derived from an EMBL/GenBank/DDBJ whole genome shotgun (WGS) entry which is preliminary data.</text>
</comment>
<evidence type="ECO:0000313" key="5">
    <source>
        <dbReference type="EMBL" id="TCN30208.1"/>
    </source>
</evidence>
<feature type="domain" description="Cadherin" evidence="4">
    <location>
        <begin position="1199"/>
        <end position="1301"/>
    </location>
</feature>
<dbReference type="SMART" id="SM00112">
    <property type="entry name" value="CA"/>
    <property type="match status" value="3"/>
</dbReference>
<dbReference type="InterPro" id="IPR002126">
    <property type="entry name" value="Cadherin-like_dom"/>
</dbReference>
<organism evidence="5 6">
    <name type="scientific">Sinorhizobium americanum</name>
    <dbReference type="NCBI Taxonomy" id="194963"/>
    <lineage>
        <taxon>Bacteria</taxon>
        <taxon>Pseudomonadati</taxon>
        <taxon>Pseudomonadota</taxon>
        <taxon>Alphaproteobacteria</taxon>
        <taxon>Hyphomicrobiales</taxon>
        <taxon>Rhizobiaceae</taxon>
        <taxon>Sinorhizobium/Ensifer group</taxon>
        <taxon>Sinorhizobium</taxon>
    </lineage>
</organism>
<dbReference type="Gene3D" id="2.60.40.60">
    <property type="entry name" value="Cadherins"/>
    <property type="match status" value="3"/>
</dbReference>
<dbReference type="CDD" id="cd11304">
    <property type="entry name" value="Cadherin_repeat"/>
    <property type="match status" value="3"/>
</dbReference>
<keyword evidence="1" id="KW-0812">Transmembrane</keyword>
<dbReference type="Gene3D" id="2.150.10.10">
    <property type="entry name" value="Serralysin-like metalloprotease, C-terminal"/>
    <property type="match status" value="4"/>
</dbReference>
<dbReference type="InterPro" id="IPR028994">
    <property type="entry name" value="Integrin_alpha_N"/>
</dbReference>
<dbReference type="Pfam" id="PF00028">
    <property type="entry name" value="Cadherin"/>
    <property type="match status" value="1"/>
</dbReference>
<dbReference type="GO" id="GO:0005886">
    <property type="term" value="C:plasma membrane"/>
    <property type="evidence" value="ECO:0007669"/>
    <property type="project" value="UniProtKB-SubCell"/>
</dbReference>
<dbReference type="GO" id="GO:0007156">
    <property type="term" value="P:homophilic cell adhesion via plasma membrane adhesion molecules"/>
    <property type="evidence" value="ECO:0007669"/>
    <property type="project" value="InterPro"/>
</dbReference>
<dbReference type="InterPro" id="IPR015919">
    <property type="entry name" value="Cadherin-like_sf"/>
</dbReference>
<evidence type="ECO:0000256" key="1">
    <source>
        <dbReference type="ARBA" id="ARBA00022692"/>
    </source>
</evidence>
<evidence type="ECO:0000256" key="3">
    <source>
        <dbReference type="ARBA" id="ARBA00022989"/>
    </source>
</evidence>
<gene>
    <name evidence="5" type="ORF">EV184_10879</name>
</gene>
<dbReference type="PROSITE" id="PS50268">
    <property type="entry name" value="CADHERIN_2"/>
    <property type="match status" value="3"/>
</dbReference>
<feature type="domain" description="Cadherin" evidence="4">
    <location>
        <begin position="1301"/>
        <end position="1410"/>
    </location>
</feature>
<dbReference type="PANTHER" id="PTHR24026:SF126">
    <property type="entry name" value="PROTOCADHERIN FAT 4"/>
    <property type="match status" value="1"/>
</dbReference>
<dbReference type="Pfam" id="PF00353">
    <property type="entry name" value="HemolysinCabind"/>
    <property type="match status" value="8"/>
</dbReference>
<keyword evidence="3" id="KW-0472">Membrane</keyword>
<evidence type="ECO:0000313" key="6">
    <source>
        <dbReference type="Proteomes" id="UP000295043"/>
    </source>
</evidence>
<dbReference type="Proteomes" id="UP000295043">
    <property type="component" value="Unassembled WGS sequence"/>
</dbReference>
<evidence type="ECO:0000259" key="4">
    <source>
        <dbReference type="PROSITE" id="PS50268"/>
    </source>
</evidence>
<protein>
    <submittedName>
        <fullName evidence="5">Ca2+-binding RTX toxin-like protein</fullName>
    </submittedName>
</protein>
<accession>A0A4R2BRA9</accession>
<dbReference type="EMBL" id="SLVU01000008">
    <property type="protein sequence ID" value="TCN30208.1"/>
    <property type="molecule type" value="Genomic_DNA"/>
</dbReference>
<dbReference type="PROSITE" id="PS00330">
    <property type="entry name" value="HEMOLYSIN_CALCIUM"/>
    <property type="match status" value="5"/>
</dbReference>
<keyword evidence="2" id="KW-0732">Signal</keyword>
<dbReference type="PRINTS" id="PR00313">
    <property type="entry name" value="CABNDNGRPT"/>
</dbReference>
<dbReference type="InterPro" id="IPR011049">
    <property type="entry name" value="Serralysin-like_metalloprot_C"/>
</dbReference>
<evidence type="ECO:0000256" key="2">
    <source>
        <dbReference type="ARBA" id="ARBA00022729"/>
    </source>
</evidence>
<dbReference type="GO" id="GO:0005509">
    <property type="term" value="F:calcium ion binding"/>
    <property type="evidence" value="ECO:0007669"/>
    <property type="project" value="InterPro"/>
</dbReference>